<accession>A0A6V7RVQ3</accession>
<name>A0A6V7RVQ3_PLAVN</name>
<dbReference type="Gene3D" id="6.10.140.1230">
    <property type="match status" value="1"/>
</dbReference>
<dbReference type="VEuPathDB" id="PlasmoDB:PVBDA_0401760"/>
<reference evidence="1 2" key="1">
    <citation type="submission" date="2020-08" db="EMBL/GenBank/DDBJ databases">
        <authorList>
            <person name="Ramaprasad A."/>
        </authorList>
    </citation>
    <scope>NUCLEOTIDE SEQUENCE [LARGE SCALE GENOMIC DNA]</scope>
</reference>
<gene>
    <name evidence="1" type="ORF">PVBDA_0401760</name>
</gene>
<evidence type="ECO:0000313" key="2">
    <source>
        <dbReference type="Proteomes" id="UP000515550"/>
    </source>
</evidence>
<sequence>MCVFFNSHFYLNIHIKIYYYRTNTIYLFFTKMGNKLSTEDHIFRLKLKTKELEKLSNRSELEEKRFVMDVKKAIQAGKIDIARLYAEKCIRKKNEKINYLNLSNKLDVLVSRLEGAHRSASLVKDVSVMIPLIQQINSETNAVKIGSDVMKLENIFDEISITSDLINDTVQTSSAIVAPTEEVDELISKIADEHALKLDGQLGPTNTINKHLEEMTNMSERIKNLK</sequence>
<dbReference type="InterPro" id="IPR005024">
    <property type="entry name" value="Snf7_fam"/>
</dbReference>
<organism evidence="1 2">
    <name type="scientific">Plasmodium vinckei brucechwatti</name>
    <dbReference type="NCBI Taxonomy" id="119398"/>
    <lineage>
        <taxon>Eukaryota</taxon>
        <taxon>Sar</taxon>
        <taxon>Alveolata</taxon>
        <taxon>Apicomplexa</taxon>
        <taxon>Aconoidasida</taxon>
        <taxon>Haemosporida</taxon>
        <taxon>Plasmodiidae</taxon>
        <taxon>Plasmodium</taxon>
        <taxon>Plasmodium (Vinckeia)</taxon>
    </lineage>
</organism>
<dbReference type="Proteomes" id="UP000515550">
    <property type="component" value="Chromosome PVBDA_04"/>
</dbReference>
<dbReference type="EMBL" id="LR865382">
    <property type="protein sequence ID" value="CAD2086274.1"/>
    <property type="molecule type" value="Genomic_DNA"/>
</dbReference>
<dbReference type="PANTHER" id="PTHR10476">
    <property type="entry name" value="CHARGED MULTIVESICULAR BODY PROTEIN"/>
    <property type="match status" value="1"/>
</dbReference>
<dbReference type="AlphaFoldDB" id="A0A6V7RVQ3"/>
<protein>
    <submittedName>
        <fullName evidence="1">Vacuolar protein sorting-associated protein 46, putative</fullName>
    </submittedName>
</protein>
<evidence type="ECO:0000313" key="1">
    <source>
        <dbReference type="EMBL" id="CAD2086274.1"/>
    </source>
</evidence>
<dbReference type="GO" id="GO:0007034">
    <property type="term" value="P:vacuolar transport"/>
    <property type="evidence" value="ECO:0007669"/>
    <property type="project" value="InterPro"/>
</dbReference>
<proteinExistence type="predicted"/>